<feature type="transmembrane region" description="Helical" evidence="6">
    <location>
        <begin position="65"/>
        <end position="85"/>
    </location>
</feature>
<evidence type="ECO:0000313" key="9">
    <source>
        <dbReference type="Proteomes" id="UP001440984"/>
    </source>
</evidence>
<dbReference type="EMBL" id="JBDZYD010000017">
    <property type="protein sequence ID" value="MEQ0564828.1"/>
    <property type="molecule type" value="Genomic_DNA"/>
</dbReference>
<evidence type="ECO:0000256" key="1">
    <source>
        <dbReference type="ARBA" id="ARBA00004141"/>
    </source>
</evidence>
<evidence type="ECO:0000313" key="8">
    <source>
        <dbReference type="EMBL" id="MEQ0564828.1"/>
    </source>
</evidence>
<dbReference type="InterPro" id="IPR050638">
    <property type="entry name" value="AA-Vitamin_Transporters"/>
</dbReference>
<dbReference type="InterPro" id="IPR037185">
    <property type="entry name" value="EmrE-like"/>
</dbReference>
<dbReference type="RefSeq" id="WP_348955917.1">
    <property type="nucleotide sequence ID" value="NZ_JBDZYD010000017.1"/>
</dbReference>
<feature type="transmembrane region" description="Helical" evidence="6">
    <location>
        <begin position="262"/>
        <end position="279"/>
    </location>
</feature>
<comment type="subcellular location">
    <subcellularLocation>
        <location evidence="1">Membrane</location>
        <topology evidence="1">Multi-pass membrane protein</topology>
    </subcellularLocation>
</comment>
<evidence type="ECO:0000256" key="6">
    <source>
        <dbReference type="SAM" id="Phobius"/>
    </source>
</evidence>
<feature type="transmembrane region" description="Helical" evidence="6">
    <location>
        <begin position="119"/>
        <end position="137"/>
    </location>
</feature>
<keyword evidence="3 6" id="KW-0812">Transmembrane</keyword>
<evidence type="ECO:0000256" key="5">
    <source>
        <dbReference type="ARBA" id="ARBA00023136"/>
    </source>
</evidence>
<organism evidence="8 9">
    <name type="scientific">Amycolatopsis melonis</name>
    <dbReference type="NCBI Taxonomy" id="3156488"/>
    <lineage>
        <taxon>Bacteria</taxon>
        <taxon>Bacillati</taxon>
        <taxon>Actinomycetota</taxon>
        <taxon>Actinomycetes</taxon>
        <taxon>Pseudonocardiales</taxon>
        <taxon>Pseudonocardiaceae</taxon>
        <taxon>Amycolatopsis</taxon>
    </lineage>
</organism>
<reference evidence="8 9" key="1">
    <citation type="submission" date="2024-05" db="EMBL/GenBank/DDBJ databases">
        <authorList>
            <person name="Zhao H."/>
            <person name="Xu Y."/>
            <person name="Lin S."/>
            <person name="Spain J.C."/>
            <person name="Zhou N.-Y."/>
        </authorList>
    </citation>
    <scope>NUCLEOTIDE SEQUENCE [LARGE SCALE GENOMIC DNA]</scope>
    <source>
        <strain evidence="8 9">NEAU-NG30</strain>
    </source>
</reference>
<evidence type="ECO:0000259" key="7">
    <source>
        <dbReference type="Pfam" id="PF00892"/>
    </source>
</evidence>
<feature type="transmembrane region" description="Helical" evidence="6">
    <location>
        <begin position="35"/>
        <end position="53"/>
    </location>
</feature>
<proteinExistence type="inferred from homology"/>
<comment type="similarity">
    <text evidence="2">Belongs to the EamA transporter family.</text>
</comment>
<dbReference type="PANTHER" id="PTHR32322:SF2">
    <property type="entry name" value="EAMA DOMAIN-CONTAINING PROTEIN"/>
    <property type="match status" value="1"/>
</dbReference>
<comment type="caution">
    <text evidence="8">The sequence shown here is derived from an EMBL/GenBank/DDBJ whole genome shotgun (WGS) entry which is preliminary data.</text>
</comment>
<evidence type="ECO:0000256" key="3">
    <source>
        <dbReference type="ARBA" id="ARBA00022692"/>
    </source>
</evidence>
<evidence type="ECO:0000256" key="4">
    <source>
        <dbReference type="ARBA" id="ARBA00022989"/>
    </source>
</evidence>
<feature type="transmembrane region" description="Helical" evidence="6">
    <location>
        <begin position="208"/>
        <end position="226"/>
    </location>
</feature>
<feature type="domain" description="EamA" evidence="7">
    <location>
        <begin position="145"/>
        <end position="278"/>
    </location>
</feature>
<feature type="domain" description="EamA" evidence="7">
    <location>
        <begin position="12"/>
        <end position="134"/>
    </location>
</feature>
<protein>
    <submittedName>
        <fullName evidence="8">EamA family transporter</fullName>
    </submittedName>
</protein>
<gene>
    <name evidence="8" type="ORF">ABJI51_37610</name>
</gene>
<keyword evidence="4 6" id="KW-1133">Transmembrane helix</keyword>
<name>A0ABV0LR91_9PSEU</name>
<dbReference type="Proteomes" id="UP001440984">
    <property type="component" value="Unassembled WGS sequence"/>
</dbReference>
<evidence type="ECO:0000256" key="2">
    <source>
        <dbReference type="ARBA" id="ARBA00007362"/>
    </source>
</evidence>
<accession>A0ABV0LR91</accession>
<feature type="transmembrane region" description="Helical" evidence="6">
    <location>
        <begin position="91"/>
        <end position="112"/>
    </location>
</feature>
<feature type="transmembrane region" description="Helical" evidence="6">
    <location>
        <begin position="174"/>
        <end position="196"/>
    </location>
</feature>
<dbReference type="InterPro" id="IPR000620">
    <property type="entry name" value="EamA_dom"/>
</dbReference>
<sequence>MSRPVLTAGVTALAPAIWGSTYLVTTELLPPDRPLLATTVRALPAGLLLLAGTRVLPAGPWLWRTLVLGTLNIGAFNFLLFVAAYRLPGGVAAMIMAVQPMAVLVLAAVLIGDRIRPPHGLACVLGAGGVVLLVFKGTAVADAGGVLAAVAAAGCMATGITLTKLWGRPPGTGLLSFTGWQLTAGGLVTLPFTLVFEGLPDTLTASNVVGFGYLVSLGAIVSYAIWFRGIARLPAAAVSFLALGSPVVATILGFLFRHETLSPTQFLGIAAIAVAVALAQTPDHGKRKWLSTPNTRTRL</sequence>
<dbReference type="Pfam" id="PF00892">
    <property type="entry name" value="EamA"/>
    <property type="match status" value="2"/>
</dbReference>
<feature type="transmembrane region" description="Helical" evidence="6">
    <location>
        <begin position="143"/>
        <end position="162"/>
    </location>
</feature>
<keyword evidence="9" id="KW-1185">Reference proteome</keyword>
<dbReference type="SUPFAM" id="SSF103481">
    <property type="entry name" value="Multidrug resistance efflux transporter EmrE"/>
    <property type="match status" value="2"/>
</dbReference>
<keyword evidence="5 6" id="KW-0472">Membrane</keyword>
<feature type="transmembrane region" description="Helical" evidence="6">
    <location>
        <begin position="233"/>
        <end position="256"/>
    </location>
</feature>
<dbReference type="PANTHER" id="PTHR32322">
    <property type="entry name" value="INNER MEMBRANE TRANSPORTER"/>
    <property type="match status" value="1"/>
</dbReference>